<dbReference type="PANTHER" id="PTHR46438">
    <property type="entry name" value="ALPHA/BETA-HYDROLASES SUPERFAMILY PROTEIN"/>
    <property type="match status" value="1"/>
</dbReference>
<accession>A0ABW4IP03</accession>
<dbReference type="InterPro" id="IPR000073">
    <property type="entry name" value="AB_hydrolase_1"/>
</dbReference>
<dbReference type="Pfam" id="PF00561">
    <property type="entry name" value="Abhydrolase_1"/>
    <property type="match status" value="1"/>
</dbReference>
<dbReference type="PANTHER" id="PTHR46438:SF11">
    <property type="entry name" value="LIPASE-RELATED"/>
    <property type="match status" value="1"/>
</dbReference>
<dbReference type="InterPro" id="IPR000639">
    <property type="entry name" value="Epox_hydrolase-like"/>
</dbReference>
<feature type="domain" description="AB hydrolase-1" evidence="1">
    <location>
        <begin position="30"/>
        <end position="262"/>
    </location>
</feature>
<reference evidence="3" key="1">
    <citation type="journal article" date="2019" name="Int. J. Syst. Evol. Microbiol.">
        <title>The Global Catalogue of Microorganisms (GCM) 10K type strain sequencing project: providing services to taxonomists for standard genome sequencing and annotation.</title>
        <authorList>
            <consortium name="The Broad Institute Genomics Platform"/>
            <consortium name="The Broad Institute Genome Sequencing Center for Infectious Disease"/>
            <person name="Wu L."/>
            <person name="Ma J."/>
        </authorList>
    </citation>
    <scope>NUCLEOTIDE SEQUENCE [LARGE SCALE GENOMIC DNA]</scope>
    <source>
        <strain evidence="3">CGMCC 1.12470</strain>
    </source>
</reference>
<organism evidence="2 3">
    <name type="scientific">Streptomyces caeni</name>
    <dbReference type="NCBI Taxonomy" id="2307231"/>
    <lineage>
        <taxon>Bacteria</taxon>
        <taxon>Bacillati</taxon>
        <taxon>Actinomycetota</taxon>
        <taxon>Actinomycetes</taxon>
        <taxon>Kitasatosporales</taxon>
        <taxon>Streptomycetaceae</taxon>
        <taxon>Streptomyces</taxon>
    </lineage>
</organism>
<dbReference type="PRINTS" id="PR00412">
    <property type="entry name" value="EPOXHYDRLASE"/>
</dbReference>
<keyword evidence="3" id="KW-1185">Reference proteome</keyword>
<comment type="caution">
    <text evidence="2">The sequence shown here is derived from an EMBL/GenBank/DDBJ whole genome shotgun (WGS) entry which is preliminary data.</text>
</comment>
<evidence type="ECO:0000313" key="3">
    <source>
        <dbReference type="Proteomes" id="UP001597261"/>
    </source>
</evidence>
<evidence type="ECO:0000313" key="2">
    <source>
        <dbReference type="EMBL" id="MFD1659060.1"/>
    </source>
</evidence>
<evidence type="ECO:0000259" key="1">
    <source>
        <dbReference type="Pfam" id="PF00561"/>
    </source>
</evidence>
<dbReference type="SUPFAM" id="SSF53474">
    <property type="entry name" value="alpha/beta-Hydrolases"/>
    <property type="match status" value="1"/>
</dbReference>
<keyword evidence="2" id="KW-0378">Hydrolase</keyword>
<gene>
    <name evidence="2" type="ORF">ACFSL4_12785</name>
</gene>
<dbReference type="Proteomes" id="UP001597261">
    <property type="component" value="Unassembled WGS sequence"/>
</dbReference>
<proteinExistence type="predicted"/>
<sequence>MDREKRPEIGADVVAGGIRTNYLEEGTGSPVVLVHGSGPGVTAYANWRLTIPALAERMRVLAPDMAGFGFSERPEGVSYGLDLWVDQLVGFLDALELPSASIVGNSFGGAIALRAAARHPERVDRLVLMGSAGVPFHLTEGEGLDAVWGYQPSIENMRRLLDIFAHSRELVTDELAEVRYRASVQPGFQEAFSAMFPAPRQRWADALVTPDEEISALPHRTLIVHGREDQVIPPANSLRLLELIPAAQLHVFGHCGHWTQIEWADAFNELVGDFLTS</sequence>
<dbReference type="Gene3D" id="3.40.50.1820">
    <property type="entry name" value="alpha/beta hydrolase"/>
    <property type="match status" value="1"/>
</dbReference>
<name>A0ABW4IP03_9ACTN</name>
<dbReference type="EMBL" id="JBHUDX010000030">
    <property type="protein sequence ID" value="MFD1659060.1"/>
    <property type="molecule type" value="Genomic_DNA"/>
</dbReference>
<dbReference type="RefSeq" id="WP_381081753.1">
    <property type="nucleotide sequence ID" value="NZ_JBHUDX010000030.1"/>
</dbReference>
<dbReference type="PRINTS" id="PR00111">
    <property type="entry name" value="ABHYDROLASE"/>
</dbReference>
<dbReference type="GO" id="GO:0016787">
    <property type="term" value="F:hydrolase activity"/>
    <property type="evidence" value="ECO:0007669"/>
    <property type="project" value="UniProtKB-KW"/>
</dbReference>
<protein>
    <submittedName>
        <fullName evidence="2">Alpha/beta fold hydrolase</fullName>
    </submittedName>
</protein>
<dbReference type="InterPro" id="IPR029058">
    <property type="entry name" value="AB_hydrolase_fold"/>
</dbReference>